<keyword evidence="2" id="KW-1185">Reference proteome</keyword>
<evidence type="ECO:0000313" key="2">
    <source>
        <dbReference type="Proteomes" id="UP001489004"/>
    </source>
</evidence>
<gene>
    <name evidence="1" type="ORF">WJX72_001235</name>
</gene>
<organism evidence="1 2">
    <name type="scientific">[Myrmecia] bisecta</name>
    <dbReference type="NCBI Taxonomy" id="41462"/>
    <lineage>
        <taxon>Eukaryota</taxon>
        <taxon>Viridiplantae</taxon>
        <taxon>Chlorophyta</taxon>
        <taxon>core chlorophytes</taxon>
        <taxon>Trebouxiophyceae</taxon>
        <taxon>Trebouxiales</taxon>
        <taxon>Trebouxiaceae</taxon>
        <taxon>Myrmecia</taxon>
    </lineage>
</organism>
<sequence>MYKSFQAGDVEGIVSRLPDDFVAHVYGQDAGLPWGGDFHGKNGLVQGFLAPLAQHTKTNSLQVTHLAETTDRIFAELKWDTVCHGVPLLVEHEMEAVSRVASFCFGLRSVCLEVNGAHQISILPGGVEAVKVTVWGGTSAAAALNACGHLQRLRQLHITCPGYPESAVRPAIASHSWPERHSWGCTRLLQRAEPMLLRL</sequence>
<dbReference type="SUPFAM" id="SSF54427">
    <property type="entry name" value="NTF2-like"/>
    <property type="match status" value="1"/>
</dbReference>
<dbReference type="Proteomes" id="UP001489004">
    <property type="component" value="Unassembled WGS sequence"/>
</dbReference>
<reference evidence="1 2" key="1">
    <citation type="journal article" date="2024" name="Nat. Commun.">
        <title>Phylogenomics reveals the evolutionary origins of lichenization in chlorophyte algae.</title>
        <authorList>
            <person name="Puginier C."/>
            <person name="Libourel C."/>
            <person name="Otte J."/>
            <person name="Skaloud P."/>
            <person name="Haon M."/>
            <person name="Grisel S."/>
            <person name="Petersen M."/>
            <person name="Berrin J.G."/>
            <person name="Delaux P.M."/>
            <person name="Dal Grande F."/>
            <person name="Keller J."/>
        </authorList>
    </citation>
    <scope>NUCLEOTIDE SEQUENCE [LARGE SCALE GENOMIC DNA]</scope>
    <source>
        <strain evidence="1 2">SAG 2043</strain>
    </source>
</reference>
<proteinExistence type="predicted"/>
<name>A0AAW1Q2J4_9CHLO</name>
<comment type="caution">
    <text evidence="1">The sequence shown here is derived from an EMBL/GenBank/DDBJ whole genome shotgun (WGS) entry which is preliminary data.</text>
</comment>
<dbReference type="AlphaFoldDB" id="A0AAW1Q2J4"/>
<evidence type="ECO:0000313" key="1">
    <source>
        <dbReference type="EMBL" id="KAK9815297.1"/>
    </source>
</evidence>
<accession>A0AAW1Q2J4</accession>
<dbReference type="EMBL" id="JALJOR010000006">
    <property type="protein sequence ID" value="KAK9815297.1"/>
    <property type="molecule type" value="Genomic_DNA"/>
</dbReference>
<dbReference type="Gene3D" id="3.10.450.50">
    <property type="match status" value="1"/>
</dbReference>
<dbReference type="InterPro" id="IPR032710">
    <property type="entry name" value="NTF2-like_dom_sf"/>
</dbReference>
<protein>
    <submittedName>
        <fullName evidence="1">Uncharacterized protein</fullName>
    </submittedName>
</protein>